<dbReference type="PANTHER" id="PTHR30146">
    <property type="entry name" value="LACI-RELATED TRANSCRIPTIONAL REPRESSOR"/>
    <property type="match status" value="1"/>
</dbReference>
<evidence type="ECO:0000313" key="6">
    <source>
        <dbReference type="Proteomes" id="UP000094487"/>
    </source>
</evidence>
<proteinExistence type="predicted"/>
<dbReference type="InterPro" id="IPR028082">
    <property type="entry name" value="Peripla_BP_I"/>
</dbReference>
<dbReference type="Pfam" id="PF13377">
    <property type="entry name" value="Peripla_BP_3"/>
    <property type="match status" value="1"/>
</dbReference>
<dbReference type="PROSITE" id="PS50932">
    <property type="entry name" value="HTH_LACI_2"/>
    <property type="match status" value="1"/>
</dbReference>
<keyword evidence="6" id="KW-1185">Reference proteome</keyword>
<dbReference type="SUPFAM" id="SSF53822">
    <property type="entry name" value="Periplasmic binding protein-like I"/>
    <property type="match status" value="1"/>
</dbReference>
<organism evidence="5 6">
    <name type="scientific">Sphingomonas turrisvirgatae</name>
    <dbReference type="NCBI Taxonomy" id="1888892"/>
    <lineage>
        <taxon>Bacteria</taxon>
        <taxon>Pseudomonadati</taxon>
        <taxon>Pseudomonadota</taxon>
        <taxon>Alphaproteobacteria</taxon>
        <taxon>Sphingomonadales</taxon>
        <taxon>Sphingomonadaceae</taxon>
        <taxon>Sphingomonas</taxon>
    </lineage>
</organism>
<evidence type="ECO:0000256" key="3">
    <source>
        <dbReference type="ARBA" id="ARBA00023163"/>
    </source>
</evidence>
<sequence length="344" mass="36339">MGAPTIADVARLAGVSAMTVSRVINAEANVRESKREAVQAAIAALNYAPNRAARTLAGIAPLRIGLLYSNPSAGFLSEFLLGSLAGDGSADLHIAVEKCEADEAEVDVAQRLIAAGVDGVVLPPPLCESDTLLAFLAQNGIPAVAVASGRQPATAMSVRIDDRAAAMTMMRHLLALGHRRIGFVTGDPALSASALRLDGYRAALDEAGLAADETLVASGLFTYRSGLAAAERLLELDDRPTAIFCSNDDMAAAAVAVAHRYRIDVPGDLTVCGFDDTSLATAIWPELTTIRQPIADMAQRAVEMLVHSLRRGRSGDAGQPHRRLDYALIRRQSDAVPRRRPTQD</sequence>
<evidence type="ECO:0000313" key="5">
    <source>
        <dbReference type="EMBL" id="ODP38756.1"/>
    </source>
</evidence>
<feature type="domain" description="HTH lacI-type" evidence="4">
    <location>
        <begin position="4"/>
        <end position="58"/>
    </location>
</feature>
<dbReference type="SMART" id="SM00354">
    <property type="entry name" value="HTH_LACI"/>
    <property type="match status" value="1"/>
</dbReference>
<evidence type="ECO:0000256" key="2">
    <source>
        <dbReference type="ARBA" id="ARBA00023125"/>
    </source>
</evidence>
<dbReference type="PRINTS" id="PR00036">
    <property type="entry name" value="HTHLACI"/>
</dbReference>
<comment type="caution">
    <text evidence="5">The sequence shown here is derived from an EMBL/GenBank/DDBJ whole genome shotgun (WGS) entry which is preliminary data.</text>
</comment>
<dbReference type="PROSITE" id="PS00356">
    <property type="entry name" value="HTH_LACI_1"/>
    <property type="match status" value="1"/>
</dbReference>
<dbReference type="Pfam" id="PF00356">
    <property type="entry name" value="LacI"/>
    <property type="match status" value="1"/>
</dbReference>
<dbReference type="EMBL" id="MDDS01000013">
    <property type="protein sequence ID" value="ODP38756.1"/>
    <property type="molecule type" value="Genomic_DNA"/>
</dbReference>
<dbReference type="InterPro" id="IPR010982">
    <property type="entry name" value="Lambda_DNA-bd_dom_sf"/>
</dbReference>
<reference evidence="5 6" key="1">
    <citation type="submission" date="2016-08" db="EMBL/GenBank/DDBJ databases">
        <title>Draft genome of the agarase producing Sphingomonas sp. MCT13.</title>
        <authorList>
            <person name="D'Andrea M.M."/>
            <person name="Rossolini G.M."/>
            <person name="Thaller M.C."/>
        </authorList>
    </citation>
    <scope>NUCLEOTIDE SEQUENCE [LARGE SCALE GENOMIC DNA]</scope>
    <source>
        <strain evidence="5 6">MCT13</strain>
    </source>
</reference>
<accession>A0A1E3LY90</accession>
<evidence type="ECO:0000256" key="1">
    <source>
        <dbReference type="ARBA" id="ARBA00023015"/>
    </source>
</evidence>
<dbReference type="GO" id="GO:0003700">
    <property type="term" value="F:DNA-binding transcription factor activity"/>
    <property type="evidence" value="ECO:0007669"/>
    <property type="project" value="TreeGrafter"/>
</dbReference>
<dbReference type="GO" id="GO:0000976">
    <property type="term" value="F:transcription cis-regulatory region binding"/>
    <property type="evidence" value="ECO:0007669"/>
    <property type="project" value="TreeGrafter"/>
</dbReference>
<keyword evidence="3" id="KW-0804">Transcription</keyword>
<protein>
    <submittedName>
        <fullName evidence="5">LacI family transcriptional regulator</fullName>
    </submittedName>
</protein>
<dbReference type="Gene3D" id="1.10.260.40">
    <property type="entry name" value="lambda repressor-like DNA-binding domains"/>
    <property type="match status" value="1"/>
</dbReference>
<evidence type="ECO:0000259" key="4">
    <source>
        <dbReference type="PROSITE" id="PS50932"/>
    </source>
</evidence>
<name>A0A1E3LY90_9SPHN</name>
<keyword evidence="1" id="KW-0805">Transcription regulation</keyword>
<dbReference type="PANTHER" id="PTHR30146:SF153">
    <property type="entry name" value="LACTOSE OPERON REPRESSOR"/>
    <property type="match status" value="1"/>
</dbReference>
<dbReference type="Gene3D" id="3.40.50.2300">
    <property type="match status" value="2"/>
</dbReference>
<dbReference type="SUPFAM" id="SSF47413">
    <property type="entry name" value="lambda repressor-like DNA-binding domains"/>
    <property type="match status" value="1"/>
</dbReference>
<dbReference type="Proteomes" id="UP000094487">
    <property type="component" value="Unassembled WGS sequence"/>
</dbReference>
<dbReference type="CDD" id="cd01545">
    <property type="entry name" value="PBP1_SalR"/>
    <property type="match status" value="1"/>
</dbReference>
<dbReference type="InterPro" id="IPR000843">
    <property type="entry name" value="HTH_LacI"/>
</dbReference>
<keyword evidence="2" id="KW-0238">DNA-binding</keyword>
<dbReference type="STRING" id="1888892.BFL28_01310"/>
<dbReference type="InterPro" id="IPR046335">
    <property type="entry name" value="LacI/GalR-like_sensor"/>
</dbReference>
<dbReference type="CDD" id="cd01392">
    <property type="entry name" value="HTH_LacI"/>
    <property type="match status" value="1"/>
</dbReference>
<dbReference type="AlphaFoldDB" id="A0A1E3LY90"/>
<gene>
    <name evidence="5" type="ORF">BFL28_01310</name>
</gene>